<dbReference type="InterPro" id="IPR050922">
    <property type="entry name" value="LytR/CpsA/Psr_CW_biosynth"/>
</dbReference>
<proteinExistence type="inferred from homology"/>
<reference evidence="4 5" key="1">
    <citation type="submission" date="2019-03" db="EMBL/GenBank/DDBJ databases">
        <title>Genomic Encyclopedia of Type Strains, Phase IV (KMG-IV): sequencing the most valuable type-strain genomes for metagenomic binning, comparative biology and taxonomic classification.</title>
        <authorList>
            <person name="Goeker M."/>
        </authorList>
    </citation>
    <scope>NUCLEOTIDE SEQUENCE [LARGE SCALE GENOMIC DNA]</scope>
    <source>
        <strain evidence="4 5">LX-B</strain>
    </source>
</reference>
<sequence length="308" mass="34689">MTTTQLETPPKKPFIVAAGILVVLMIIGFFYFTRDVKETRPPAVVAKKPMTLLLIGMDINVGEPKPEETPALTRTDTLILAILDPVAKKASLVSIPRDSLVNIPGHGLGRINEASVLGGIPLTRRMVTRLTGCRIDHYMQVGFESFQQLVDLVGGIEVNVDKKMRYADEYGVYKIKLDPGPQVLDGVKALQYVRFRHEPLGDIGRVERQRKLLLALYTKLKQPLNIVKIPSMLGIARKYMRTDLKTGQMLELIQFARKLNPETDIRSYTLPGSFYEAYWKPDRAKVRELMAELKPQRPVRAAPVLSQQ</sequence>
<keyword evidence="2" id="KW-1133">Transmembrane helix</keyword>
<evidence type="ECO:0000256" key="2">
    <source>
        <dbReference type="SAM" id="Phobius"/>
    </source>
</evidence>
<feature type="transmembrane region" description="Helical" evidence="2">
    <location>
        <begin position="14"/>
        <end position="32"/>
    </location>
</feature>
<keyword evidence="5" id="KW-1185">Reference proteome</keyword>
<dbReference type="NCBIfam" id="TIGR00350">
    <property type="entry name" value="lytR_cpsA_psr"/>
    <property type="match status" value="1"/>
</dbReference>
<evidence type="ECO:0000256" key="1">
    <source>
        <dbReference type="ARBA" id="ARBA00006068"/>
    </source>
</evidence>
<feature type="domain" description="Cell envelope-related transcriptional attenuator" evidence="3">
    <location>
        <begin position="74"/>
        <end position="221"/>
    </location>
</feature>
<name>A0A4R1SBI8_HYDET</name>
<dbReference type="AlphaFoldDB" id="A0A4R1SBI8"/>
<evidence type="ECO:0000313" key="5">
    <source>
        <dbReference type="Proteomes" id="UP000295008"/>
    </source>
</evidence>
<accession>A0A4R1SBI8</accession>
<keyword evidence="2" id="KW-0812">Transmembrane</keyword>
<protein>
    <submittedName>
        <fullName evidence="4">LytR family transcriptional attenuator</fullName>
    </submittedName>
</protein>
<gene>
    <name evidence="4" type="ORF">EDC14_1002129</name>
</gene>
<dbReference type="Pfam" id="PF03816">
    <property type="entry name" value="LytR_cpsA_psr"/>
    <property type="match status" value="1"/>
</dbReference>
<dbReference type="OrthoDB" id="9782542at2"/>
<keyword evidence="2" id="KW-0472">Membrane</keyword>
<comment type="similarity">
    <text evidence="1">Belongs to the LytR/CpsA/Psr (LCP) family.</text>
</comment>
<dbReference type="InterPro" id="IPR004474">
    <property type="entry name" value="LytR_CpsA_psr"/>
</dbReference>
<dbReference type="Gene3D" id="3.40.630.190">
    <property type="entry name" value="LCP protein"/>
    <property type="match status" value="1"/>
</dbReference>
<evidence type="ECO:0000313" key="4">
    <source>
        <dbReference type="EMBL" id="TCL76370.1"/>
    </source>
</evidence>
<dbReference type="PANTHER" id="PTHR33392">
    <property type="entry name" value="POLYISOPRENYL-TEICHOIC ACID--PEPTIDOGLYCAN TEICHOIC ACID TRANSFERASE TAGU"/>
    <property type="match status" value="1"/>
</dbReference>
<dbReference type="Proteomes" id="UP000295008">
    <property type="component" value="Unassembled WGS sequence"/>
</dbReference>
<dbReference type="PANTHER" id="PTHR33392:SF6">
    <property type="entry name" value="POLYISOPRENYL-TEICHOIC ACID--PEPTIDOGLYCAN TEICHOIC ACID TRANSFERASE TAGU"/>
    <property type="match status" value="1"/>
</dbReference>
<evidence type="ECO:0000259" key="3">
    <source>
        <dbReference type="Pfam" id="PF03816"/>
    </source>
</evidence>
<dbReference type="EMBL" id="SLUN01000002">
    <property type="protein sequence ID" value="TCL76370.1"/>
    <property type="molecule type" value="Genomic_DNA"/>
</dbReference>
<dbReference type="RefSeq" id="WP_132012556.1">
    <property type="nucleotide sequence ID" value="NZ_SLUN01000002.1"/>
</dbReference>
<organism evidence="4 5">
    <name type="scientific">Hydrogenispora ethanolica</name>
    <dbReference type="NCBI Taxonomy" id="1082276"/>
    <lineage>
        <taxon>Bacteria</taxon>
        <taxon>Bacillati</taxon>
        <taxon>Bacillota</taxon>
        <taxon>Hydrogenispora</taxon>
    </lineage>
</organism>
<comment type="caution">
    <text evidence="4">The sequence shown here is derived from an EMBL/GenBank/DDBJ whole genome shotgun (WGS) entry which is preliminary data.</text>
</comment>